<gene>
    <name evidence="1" type="ORF">JFY71_02805</name>
</gene>
<keyword evidence="2" id="KW-1185">Reference proteome</keyword>
<accession>A0AC61MS70</accession>
<protein>
    <submittedName>
        <fullName evidence="1">SH3 domain-containing protein</fullName>
    </submittedName>
</protein>
<dbReference type="EMBL" id="CP066744">
    <property type="protein sequence ID" value="QQK08484.1"/>
    <property type="molecule type" value="Genomic_DNA"/>
</dbReference>
<reference evidence="1 2" key="1">
    <citation type="journal article" date="2022" name="Int. J. Syst. Evol. Microbiol.">
        <title>Miniphocaeibacter halophilus sp. nov., an ammonium-tolerant acetate-producing bacterium isolated from a biogas system.</title>
        <authorList>
            <person name="Schnurer A."/>
            <person name="Singh A."/>
            <person name="Bi S."/>
            <person name="Qiao W."/>
            <person name="Westerholm M."/>
        </authorList>
    </citation>
    <scope>NUCLEOTIDE SEQUENCE [LARGE SCALE GENOMIC DNA]</scope>
    <source>
        <strain evidence="1 2">AMB_01</strain>
    </source>
</reference>
<evidence type="ECO:0000313" key="1">
    <source>
        <dbReference type="EMBL" id="QQK08484.1"/>
    </source>
</evidence>
<sequence length="290" mass="33277">MEKNNKKIILGIVLIAVIIIGAIIFVFAQKHIKISKLEKTAEKYIEIGDYENAITTYNKLILKKDDVEYIEKLDLAKKLKKSDESFQEGEKQYKNSNYSKAILSYSEVIEKDKDNYKAAKDRIKSIKEIYISEIDSTIEDLDFEKAESKLAEYKDVLDEETIVSYKEKIAKNKEEEEKEQQEQKEKEELALAKAELEELMKEAARISKQNLAANPDYRSVYYVTSNKANIRSGPSINSSIITYVSQGSSVYIYDIVEDIGRTWCRAIITSSVTGNSYDGWISSRNLDYSL</sequence>
<dbReference type="Proteomes" id="UP000595814">
    <property type="component" value="Chromosome"/>
</dbReference>
<proteinExistence type="predicted"/>
<name>A0AC61MS70_9FIRM</name>
<organism evidence="1 2">
    <name type="scientific">Miniphocaeibacter halophilus</name>
    <dbReference type="NCBI Taxonomy" id="2931922"/>
    <lineage>
        <taxon>Bacteria</taxon>
        <taxon>Bacillati</taxon>
        <taxon>Bacillota</taxon>
        <taxon>Tissierellia</taxon>
        <taxon>Tissierellales</taxon>
        <taxon>Peptoniphilaceae</taxon>
        <taxon>Miniphocaeibacter</taxon>
    </lineage>
</organism>
<evidence type="ECO:0000313" key="2">
    <source>
        <dbReference type="Proteomes" id="UP000595814"/>
    </source>
</evidence>